<organism evidence="10 11">
    <name type="scientific">Pseudomonas protegens</name>
    <dbReference type="NCBI Taxonomy" id="380021"/>
    <lineage>
        <taxon>Bacteria</taxon>
        <taxon>Pseudomonadati</taxon>
        <taxon>Pseudomonadota</taxon>
        <taxon>Gammaproteobacteria</taxon>
        <taxon>Pseudomonadales</taxon>
        <taxon>Pseudomonadaceae</taxon>
        <taxon>Pseudomonas</taxon>
    </lineage>
</organism>
<evidence type="ECO:0000256" key="7">
    <source>
        <dbReference type="SAM" id="MobiDB-lite"/>
    </source>
</evidence>
<feature type="transmembrane region" description="Helical" evidence="8">
    <location>
        <begin position="154"/>
        <end position="181"/>
    </location>
</feature>
<keyword evidence="3" id="KW-1003">Cell membrane</keyword>
<evidence type="ECO:0000256" key="5">
    <source>
        <dbReference type="ARBA" id="ARBA00022989"/>
    </source>
</evidence>
<comment type="subcellular location">
    <subcellularLocation>
        <location evidence="1">Cell membrane</location>
        <topology evidence="1">Multi-pass membrane protein</topology>
    </subcellularLocation>
</comment>
<gene>
    <name evidence="10" type="ORF">GGI48_13055</name>
</gene>
<keyword evidence="4 8" id="KW-0812">Transmembrane</keyword>
<feature type="transmembrane region" description="Helical" evidence="8">
    <location>
        <begin position="370"/>
        <end position="393"/>
    </location>
</feature>
<dbReference type="InterPro" id="IPR036259">
    <property type="entry name" value="MFS_trans_sf"/>
</dbReference>
<evidence type="ECO:0000256" key="2">
    <source>
        <dbReference type="ARBA" id="ARBA00022448"/>
    </source>
</evidence>
<dbReference type="SUPFAM" id="SSF103473">
    <property type="entry name" value="MFS general substrate transporter"/>
    <property type="match status" value="1"/>
</dbReference>
<dbReference type="AlphaFoldDB" id="A0A7G7XJA0"/>
<feature type="transmembrane region" description="Helical" evidence="8">
    <location>
        <begin position="308"/>
        <end position="327"/>
    </location>
</feature>
<keyword evidence="5 8" id="KW-1133">Transmembrane helix</keyword>
<evidence type="ECO:0000313" key="11">
    <source>
        <dbReference type="Proteomes" id="UP000515277"/>
    </source>
</evidence>
<evidence type="ECO:0000256" key="6">
    <source>
        <dbReference type="ARBA" id="ARBA00023136"/>
    </source>
</evidence>
<dbReference type="PANTHER" id="PTHR43045">
    <property type="entry name" value="SHIKIMATE TRANSPORTER"/>
    <property type="match status" value="1"/>
</dbReference>
<reference evidence="11" key="1">
    <citation type="journal article" date="2020" name="Microbiol. Resour. Announc.">
        <title>Complete genome sequences of four natural Pseudomonas isolates that catabolize a wide range of aromatic compounds relevant to lignin valorization.</title>
        <authorList>
            <person name="Hatmaker E.A."/>
            <person name="Presley G."/>
            <person name="Cannon O."/>
            <person name="Guss A.M."/>
            <person name="Elkins J.G."/>
        </authorList>
    </citation>
    <scope>NUCLEOTIDE SEQUENCE [LARGE SCALE GENOMIC DNA]</scope>
    <source>
        <strain evidence="11">H1F5C</strain>
    </source>
</reference>
<evidence type="ECO:0000256" key="3">
    <source>
        <dbReference type="ARBA" id="ARBA00022475"/>
    </source>
</evidence>
<evidence type="ECO:0000256" key="8">
    <source>
        <dbReference type="SAM" id="Phobius"/>
    </source>
</evidence>
<evidence type="ECO:0000256" key="4">
    <source>
        <dbReference type="ARBA" id="ARBA00022692"/>
    </source>
</evidence>
<dbReference type="Proteomes" id="UP000515277">
    <property type="component" value="Chromosome"/>
</dbReference>
<feature type="transmembrane region" description="Helical" evidence="8">
    <location>
        <begin position="31"/>
        <end position="49"/>
    </location>
</feature>
<feature type="transmembrane region" description="Helical" evidence="8">
    <location>
        <begin position="55"/>
        <end position="78"/>
    </location>
</feature>
<dbReference type="CDD" id="cd17369">
    <property type="entry name" value="MFS_ShiA_like"/>
    <property type="match status" value="1"/>
</dbReference>
<sequence length="474" mass="50508">MTAALEAAAHKKARKAGIASFIGTTIEWYDFYAYGIAAALVFGKVFFPADLPPGTATLLSFLTLWAGFVARPIGGIIFGHMGDKIGRKTTLVITLIMMGVATTCIGLLPSYLQIGIWAPIALVTLRIIQGIAVGGEWGGAILIASESAPKGKGILYAAFAQQGSPAGNLLATLVFFALSALPAPDFLLWGWRIPFLLSALLVIVGMVIRLKLEESDDMQRLMAQKKTVKLPILEVLRDHWRLVLLGAGVLPIIHVTYFKSTFALSWATKELGYSQSSFLSVIVIALVVQFITQPLGAVLVSRIDMRKAMVLMVVPELLLMPAMFFAVETGNYWIAVLGMCLATVPHSMFYGAVGGILARAFPTRVRYSGLSISYQLCSLLVGGATPMLAQSILNGTGSIIGVAIASACYALVSLLCMLALLKRIGHNAAELSTAEQADADELAREANHQGSAQWPVDKLPAAAATPAPPLQPAR</sequence>
<dbReference type="GO" id="GO:0022857">
    <property type="term" value="F:transmembrane transporter activity"/>
    <property type="evidence" value="ECO:0007669"/>
    <property type="project" value="InterPro"/>
</dbReference>
<dbReference type="PROSITE" id="PS50850">
    <property type="entry name" value="MFS"/>
    <property type="match status" value="1"/>
</dbReference>
<dbReference type="PANTHER" id="PTHR43045:SF2">
    <property type="entry name" value="INNER MEMBRANE METABOLITE TRANSPORT PROTEIN YHJE"/>
    <property type="match status" value="1"/>
</dbReference>
<proteinExistence type="predicted"/>
<dbReference type="EMBL" id="CP060201">
    <property type="protein sequence ID" value="QNH80045.1"/>
    <property type="molecule type" value="Genomic_DNA"/>
</dbReference>
<keyword evidence="2" id="KW-0813">Transport</keyword>
<evidence type="ECO:0000313" key="10">
    <source>
        <dbReference type="EMBL" id="QNH80045.1"/>
    </source>
</evidence>
<feature type="transmembrane region" description="Helical" evidence="8">
    <location>
        <begin position="333"/>
        <end position="358"/>
    </location>
</feature>
<dbReference type="Pfam" id="PF07690">
    <property type="entry name" value="MFS_1"/>
    <property type="match status" value="1"/>
</dbReference>
<dbReference type="RefSeq" id="WP_179598615.1">
    <property type="nucleotide sequence ID" value="NZ_CP060201.1"/>
</dbReference>
<feature type="transmembrane region" description="Helical" evidence="8">
    <location>
        <begin position="239"/>
        <end position="258"/>
    </location>
</feature>
<dbReference type="Gene3D" id="1.20.1250.20">
    <property type="entry name" value="MFS general substrate transporter like domains"/>
    <property type="match status" value="1"/>
</dbReference>
<feature type="transmembrane region" description="Helical" evidence="8">
    <location>
        <begin position="90"/>
        <end position="108"/>
    </location>
</feature>
<feature type="transmembrane region" description="Helical" evidence="8">
    <location>
        <begin position="278"/>
        <end position="301"/>
    </location>
</feature>
<feature type="transmembrane region" description="Helical" evidence="8">
    <location>
        <begin position="193"/>
        <end position="212"/>
    </location>
</feature>
<name>A0A7G7XJA0_9PSED</name>
<dbReference type="GO" id="GO:0005886">
    <property type="term" value="C:plasma membrane"/>
    <property type="evidence" value="ECO:0007669"/>
    <property type="project" value="UniProtKB-SubCell"/>
</dbReference>
<keyword evidence="6 8" id="KW-0472">Membrane</keyword>
<feature type="region of interest" description="Disordered" evidence="7">
    <location>
        <begin position="441"/>
        <end position="474"/>
    </location>
</feature>
<evidence type="ECO:0000256" key="1">
    <source>
        <dbReference type="ARBA" id="ARBA00004651"/>
    </source>
</evidence>
<dbReference type="InterPro" id="IPR020846">
    <property type="entry name" value="MFS_dom"/>
</dbReference>
<feature type="transmembrane region" description="Helical" evidence="8">
    <location>
        <begin position="399"/>
        <end position="421"/>
    </location>
</feature>
<evidence type="ECO:0000259" key="9">
    <source>
        <dbReference type="PROSITE" id="PS50850"/>
    </source>
</evidence>
<dbReference type="InterPro" id="IPR011701">
    <property type="entry name" value="MFS"/>
</dbReference>
<protein>
    <submittedName>
        <fullName evidence="10">MHS family MFS transporter</fullName>
    </submittedName>
</protein>
<feature type="domain" description="Major facilitator superfamily (MFS) profile" evidence="9">
    <location>
        <begin position="16"/>
        <end position="425"/>
    </location>
</feature>
<accession>A0A7G7XJA0</accession>